<gene>
    <name evidence="4" type="ORF">QG37_06928</name>
</gene>
<dbReference type="VEuPathDB" id="FungiDB:CJJ09_004733"/>
<accession>A0A0L0NRM0</accession>
<dbReference type="VEuPathDB" id="FungiDB:QG37_06928"/>
<dbReference type="Gene3D" id="3.40.50.300">
    <property type="entry name" value="P-loop containing nucleotide triphosphate hydrolases"/>
    <property type="match status" value="1"/>
</dbReference>
<dbReference type="VEuPathDB" id="FungiDB:CJI96_0004431"/>
<dbReference type="Pfam" id="PF03969">
    <property type="entry name" value="AFG1_ATPase"/>
    <property type="match status" value="1"/>
</dbReference>
<keyword evidence="2" id="KW-0547">Nucleotide-binding</keyword>
<dbReference type="AlphaFoldDB" id="A0A0L0NRM0"/>
<dbReference type="Proteomes" id="UP000037122">
    <property type="component" value="Unassembled WGS sequence"/>
</dbReference>
<dbReference type="NCBIfam" id="NF040713">
    <property type="entry name" value="ZapE"/>
    <property type="match status" value="1"/>
</dbReference>
<dbReference type="VEuPathDB" id="FungiDB:B9J08_004721"/>
<dbReference type="VEuPathDB" id="FungiDB:CJJ07_003601"/>
<dbReference type="PANTHER" id="PTHR12169">
    <property type="entry name" value="ATPASE N2B"/>
    <property type="match status" value="1"/>
</dbReference>
<evidence type="ECO:0000313" key="4">
    <source>
        <dbReference type="EMBL" id="KND96812.1"/>
    </source>
</evidence>
<dbReference type="GO" id="GO:0005739">
    <property type="term" value="C:mitochondrion"/>
    <property type="evidence" value="ECO:0007669"/>
    <property type="project" value="TreeGrafter"/>
</dbReference>
<dbReference type="InterPro" id="IPR005654">
    <property type="entry name" value="ATPase_AFG1-like"/>
</dbReference>
<comment type="caution">
    <text evidence="4">The sequence shown here is derived from an EMBL/GenBank/DDBJ whole genome shotgun (WGS) entry which is preliminary data.</text>
</comment>
<dbReference type="EMBL" id="LGST01000050">
    <property type="protein sequence ID" value="KND96812.1"/>
    <property type="molecule type" value="Genomic_DNA"/>
</dbReference>
<dbReference type="VEuPathDB" id="FungiDB:CJI97_004730"/>
<comment type="similarity">
    <text evidence="1">Belongs to the AFG1 ATPase family.</text>
</comment>
<sequence length="679" mass="79071">MKLKNISRTTQRLYSIYTTGPQGVDGRLPRFLAGSSLEKSNSVVITDPYVIYQTYVSANLLERDEAQIRVMKEFQKLYYRVIDYKPPDSIAIRISLLLRKLEIRQAEESLALKSIRNQPFYRIKGWFRKDIDAQKKELVRYMTDEEELHNIAAPQGLLVNGEVGCGKSMLMDIFANSLPHQSKMRWHYNNFILWVFGEIHRIQKERMLTASLYGKHRMTMENEFILFEIAQKMIKKSTIFLLDEFMLPDVASAQIVRILFTYYFKMGGVLVATSNKLPEELYSNEFNKSRFKSFVGILGSRCVSVDMKSARDYRLHLAEKLSNTKNLVVKANDKDHEREWNRLVKSVALEIDNSSPSMDSKVKITDLDLQPASILVYNRQSYIPHTFNDQTVCYLDFDYICRGLFSSSDYISLASVFRTVIVDNVPVMTTKMKNEARRFITLLDALYEAKCQFFMRSEAEIDKLFFPEENGNLEDNYTAVQQEEMFAKTAIATMNPYRPNISSYDQEYAKEFEDMSTERSNTVNFSNTRAFTGEDEKFAYKRAVSRISEMVGSDHWRASDRWTPIDKSMRPWEEQLVDESEVHELKSRSHYRTQKDSTESGMEARFHPKELKQTLKNILPRDASAMLNVTFTEFNRKAAPSFPSIQHFWALGTWTAAQRKRIKDKIAQKWVSGSTRKEN</sequence>
<dbReference type="InterPro" id="IPR027417">
    <property type="entry name" value="P-loop_NTPase"/>
</dbReference>
<dbReference type="PANTHER" id="PTHR12169:SF2">
    <property type="entry name" value="AFG1P"/>
    <property type="match status" value="1"/>
</dbReference>
<evidence type="ECO:0000256" key="3">
    <source>
        <dbReference type="ARBA" id="ARBA00022840"/>
    </source>
</evidence>
<organism evidence="4 5">
    <name type="scientific">Candidozyma auris</name>
    <name type="common">Yeast</name>
    <name type="synonym">Candida auris</name>
    <dbReference type="NCBI Taxonomy" id="498019"/>
    <lineage>
        <taxon>Eukaryota</taxon>
        <taxon>Fungi</taxon>
        <taxon>Dikarya</taxon>
        <taxon>Ascomycota</taxon>
        <taxon>Saccharomycotina</taxon>
        <taxon>Pichiomycetes</taxon>
        <taxon>Metschnikowiaceae</taxon>
        <taxon>Candidozyma</taxon>
    </lineage>
</organism>
<evidence type="ECO:0000256" key="1">
    <source>
        <dbReference type="ARBA" id="ARBA00010322"/>
    </source>
</evidence>
<evidence type="ECO:0000256" key="2">
    <source>
        <dbReference type="ARBA" id="ARBA00022741"/>
    </source>
</evidence>
<dbReference type="GO" id="GO:0016887">
    <property type="term" value="F:ATP hydrolysis activity"/>
    <property type="evidence" value="ECO:0007669"/>
    <property type="project" value="InterPro"/>
</dbReference>
<protein>
    <submittedName>
        <fullName evidence="4">Atpase family protein</fullName>
    </submittedName>
</protein>
<dbReference type="GO" id="GO:0005524">
    <property type="term" value="F:ATP binding"/>
    <property type="evidence" value="ECO:0007669"/>
    <property type="project" value="UniProtKB-KW"/>
</dbReference>
<keyword evidence="3" id="KW-0067">ATP-binding</keyword>
<name>A0A0L0NRM0_CANAR</name>
<dbReference type="SUPFAM" id="SSF52540">
    <property type="entry name" value="P-loop containing nucleoside triphosphate hydrolases"/>
    <property type="match status" value="1"/>
</dbReference>
<dbReference type="FunFam" id="3.40.50.300:FF:002222">
    <property type="entry name" value="AFG1-family ATPase, variant"/>
    <property type="match status" value="1"/>
</dbReference>
<evidence type="ECO:0000313" key="5">
    <source>
        <dbReference type="Proteomes" id="UP000037122"/>
    </source>
</evidence>
<reference evidence="5" key="1">
    <citation type="journal article" date="2015" name="BMC Genomics">
        <title>Draft genome of a commonly misdiagnosed multidrug resistant pathogen Candida auris.</title>
        <authorList>
            <person name="Chatterjee S."/>
            <person name="Alampalli S.V."/>
            <person name="Nageshan R.K."/>
            <person name="Chettiar S.T."/>
            <person name="Joshi S."/>
            <person name="Tatu U.S."/>
        </authorList>
    </citation>
    <scope>NUCLEOTIDE SEQUENCE [LARGE SCALE GENOMIC DNA]</scope>
    <source>
        <strain evidence="5">6684</strain>
    </source>
</reference>
<proteinExistence type="inferred from homology"/>